<dbReference type="InterPro" id="IPR003097">
    <property type="entry name" value="CysJ-like_FAD-binding"/>
</dbReference>
<dbReference type="InterPro" id="IPR029039">
    <property type="entry name" value="Flavoprotein-like_sf"/>
</dbReference>
<comment type="caution">
    <text evidence="11">The sequence shown here is derived from an EMBL/GenBank/DDBJ whole genome shotgun (WGS) entry which is preliminary data.</text>
</comment>
<comment type="cofactor">
    <cofactor evidence="1">
        <name>FMN</name>
        <dbReference type="ChEBI" id="CHEBI:58210"/>
    </cofactor>
</comment>
<keyword evidence="6" id="KW-0521">NADP</keyword>
<keyword evidence="5" id="KW-0274">FAD</keyword>
<dbReference type="PRINTS" id="PR00371">
    <property type="entry name" value="FPNCR"/>
</dbReference>
<dbReference type="InterPro" id="IPR017927">
    <property type="entry name" value="FAD-bd_FR_type"/>
</dbReference>
<keyword evidence="12" id="KW-1185">Reference proteome</keyword>
<dbReference type="InterPro" id="IPR017938">
    <property type="entry name" value="Riboflavin_synthase-like_b-brl"/>
</dbReference>
<dbReference type="Pfam" id="PF00667">
    <property type="entry name" value="FAD_binding_1"/>
    <property type="match status" value="2"/>
</dbReference>
<evidence type="ECO:0000256" key="3">
    <source>
        <dbReference type="ARBA" id="ARBA00022630"/>
    </source>
</evidence>
<dbReference type="Proteomes" id="UP000612055">
    <property type="component" value="Unassembled WGS sequence"/>
</dbReference>
<dbReference type="InterPro" id="IPR001433">
    <property type="entry name" value="OxRdtase_FAD/NAD-bd"/>
</dbReference>
<sequence length="718" mass="76486">MDAGSASASKWPSSYWRWALAAGVPVTWYLLSRRGQGDHERTDFDGFLKAVEPVGSTGSQQPAGRTSGPIDAFYRNASDDVDTRNPVDFDSFLKGPRAGAKAAPASQAPAAAQAPKEAGPSPDMKPVLVMYGTEYGFSKEIAEKLCGMLRTAGAFWPQLVDMAEHGEGYDFSKAQALLVACSTQGDGVPPTEARDFCEWLFAGKAGSLAHLSFSVCALGDQSYTHFCRCGKLIDAALETAGAKRLAARADVNKEDWPVVDDWLASAVEGVKGLALRSFSELGLAVGGPADDSAKAHAPKKWGKSRPYPATVLALEGLCAVSGPEDKNTIRMELDLGDSGLAYLPGDALGLYPTNDPKAVEELIRVMGASASEAVPVPSWHYEEPGASPGGTLPLADALTRCYDLRSPKPELLKLLVAALAATANGTANGHANGHANGTADAAPSKAEALKQALADTAALEAYLAPRHVVDVLADAAPAKLTTAQVLSGLRQLQPRLYSISSSPLENPARVQVTVAEVKYVSLGKDRIGVCSTLLSDRLEVGARVLCYVHKNPDFRLPASHATPIIMVGPGTGLAPFRSFILERLLATQQQQGEGQQGQAGRMVLYFGCRRSDQDYLYGPLLEEWAAADKIKLFTAFSRQQKEKVYVQNRLTESAELVWGLLQAGGHFYVCGDASSMAGSVERALLALLAERLPGGQQAAEAYLAQLSETGRYQRDVWY</sequence>
<keyword evidence="4" id="KW-0288">FMN</keyword>
<dbReference type="PANTHER" id="PTHR19384:SF128">
    <property type="entry name" value="NADPH OXIDOREDUCTASE A"/>
    <property type="match status" value="1"/>
</dbReference>
<dbReference type="GO" id="GO:0010181">
    <property type="term" value="F:FMN binding"/>
    <property type="evidence" value="ECO:0007669"/>
    <property type="project" value="InterPro"/>
</dbReference>
<proteinExistence type="predicted"/>
<dbReference type="InterPro" id="IPR001094">
    <property type="entry name" value="Flavdoxin-like"/>
</dbReference>
<evidence type="ECO:0000256" key="1">
    <source>
        <dbReference type="ARBA" id="ARBA00001917"/>
    </source>
</evidence>
<evidence type="ECO:0000313" key="12">
    <source>
        <dbReference type="Proteomes" id="UP000612055"/>
    </source>
</evidence>
<dbReference type="PROSITE" id="PS51384">
    <property type="entry name" value="FAD_FR"/>
    <property type="match status" value="1"/>
</dbReference>
<evidence type="ECO:0000256" key="8">
    <source>
        <dbReference type="SAM" id="MobiDB-lite"/>
    </source>
</evidence>
<feature type="domain" description="FAD-binding FR-type" evidence="10">
    <location>
        <begin position="304"/>
        <end position="557"/>
    </location>
</feature>
<comment type="cofactor">
    <cofactor evidence="2">
        <name>FAD</name>
        <dbReference type="ChEBI" id="CHEBI:57692"/>
    </cofactor>
</comment>
<evidence type="ECO:0000256" key="5">
    <source>
        <dbReference type="ARBA" id="ARBA00022827"/>
    </source>
</evidence>
<dbReference type="InterPro" id="IPR039261">
    <property type="entry name" value="FNR_nucleotide-bd"/>
</dbReference>
<dbReference type="Gene3D" id="2.40.30.10">
    <property type="entry name" value="Translation factors"/>
    <property type="match status" value="1"/>
</dbReference>
<dbReference type="GO" id="GO:0016491">
    <property type="term" value="F:oxidoreductase activity"/>
    <property type="evidence" value="ECO:0007669"/>
    <property type="project" value="UniProtKB-KW"/>
</dbReference>
<reference evidence="11" key="1">
    <citation type="journal article" date="2020" name="bioRxiv">
        <title>Comparative genomics of Chlamydomonas.</title>
        <authorList>
            <person name="Craig R.J."/>
            <person name="Hasan A.R."/>
            <person name="Ness R.W."/>
            <person name="Keightley P.D."/>
        </authorList>
    </citation>
    <scope>NUCLEOTIDE SEQUENCE</scope>
    <source>
        <strain evidence="11">CCAP 11/70</strain>
    </source>
</reference>
<evidence type="ECO:0000256" key="7">
    <source>
        <dbReference type="ARBA" id="ARBA00023002"/>
    </source>
</evidence>
<dbReference type="EMBL" id="JAEHOE010000005">
    <property type="protein sequence ID" value="KAG2499912.1"/>
    <property type="molecule type" value="Genomic_DNA"/>
</dbReference>
<evidence type="ECO:0000259" key="10">
    <source>
        <dbReference type="PROSITE" id="PS51384"/>
    </source>
</evidence>
<dbReference type="SUPFAM" id="SSF52343">
    <property type="entry name" value="Ferredoxin reductase-like, C-terminal NADP-linked domain"/>
    <property type="match status" value="1"/>
</dbReference>
<keyword evidence="7" id="KW-0560">Oxidoreductase</keyword>
<dbReference type="Gene3D" id="3.40.50.360">
    <property type="match status" value="1"/>
</dbReference>
<evidence type="ECO:0000256" key="4">
    <source>
        <dbReference type="ARBA" id="ARBA00022643"/>
    </source>
</evidence>
<dbReference type="Pfam" id="PF00258">
    <property type="entry name" value="Flavodoxin_1"/>
    <property type="match status" value="1"/>
</dbReference>
<dbReference type="SUPFAM" id="SSF63380">
    <property type="entry name" value="Riboflavin synthase domain-like"/>
    <property type="match status" value="1"/>
</dbReference>
<dbReference type="GO" id="GO:0050660">
    <property type="term" value="F:flavin adenine dinucleotide binding"/>
    <property type="evidence" value="ECO:0007669"/>
    <property type="project" value="TreeGrafter"/>
</dbReference>
<dbReference type="PRINTS" id="PR00369">
    <property type="entry name" value="FLAVODOXIN"/>
</dbReference>
<accession>A0A835YE21</accession>
<dbReference type="InterPro" id="IPR001709">
    <property type="entry name" value="Flavoprot_Pyr_Nucl_cyt_Rdtase"/>
</dbReference>
<feature type="domain" description="Flavodoxin-like" evidence="9">
    <location>
        <begin position="127"/>
        <end position="267"/>
    </location>
</feature>
<evidence type="ECO:0000313" key="11">
    <source>
        <dbReference type="EMBL" id="KAG2499912.1"/>
    </source>
</evidence>
<dbReference type="Gene3D" id="1.20.990.10">
    <property type="entry name" value="NADPH-cytochrome p450 Reductase, Chain A, domain 3"/>
    <property type="match status" value="1"/>
</dbReference>
<dbReference type="Gene3D" id="3.40.50.80">
    <property type="entry name" value="Nucleotide-binding domain of ferredoxin-NADP reductase (FNR) module"/>
    <property type="match status" value="1"/>
</dbReference>
<evidence type="ECO:0000256" key="2">
    <source>
        <dbReference type="ARBA" id="ARBA00001974"/>
    </source>
</evidence>
<dbReference type="SUPFAM" id="SSF52218">
    <property type="entry name" value="Flavoproteins"/>
    <property type="match status" value="1"/>
</dbReference>
<dbReference type="InterPro" id="IPR008254">
    <property type="entry name" value="Flavodoxin/NO_synth"/>
</dbReference>
<feature type="region of interest" description="Disordered" evidence="8">
    <location>
        <begin position="98"/>
        <end position="123"/>
    </location>
</feature>
<dbReference type="PROSITE" id="PS50902">
    <property type="entry name" value="FLAVODOXIN_LIKE"/>
    <property type="match status" value="1"/>
</dbReference>
<feature type="compositionally biased region" description="Low complexity" evidence="8">
    <location>
        <begin position="98"/>
        <end position="121"/>
    </location>
</feature>
<evidence type="ECO:0000256" key="6">
    <source>
        <dbReference type="ARBA" id="ARBA00022857"/>
    </source>
</evidence>
<dbReference type="InterPro" id="IPR023173">
    <property type="entry name" value="NADPH_Cyt_P450_Rdtase_alpha"/>
</dbReference>
<name>A0A835YE21_9CHLO</name>
<dbReference type="PANTHER" id="PTHR19384">
    <property type="entry name" value="NITRIC OXIDE SYNTHASE-RELATED"/>
    <property type="match status" value="1"/>
</dbReference>
<keyword evidence="3" id="KW-0285">Flavoprotein</keyword>
<protein>
    <submittedName>
        <fullName evidence="11">Uncharacterized protein</fullName>
    </submittedName>
</protein>
<dbReference type="Pfam" id="PF00175">
    <property type="entry name" value="NAD_binding_1"/>
    <property type="match status" value="1"/>
</dbReference>
<gene>
    <name evidence="11" type="ORF">HYH03_002200</name>
</gene>
<dbReference type="AlphaFoldDB" id="A0A835YE21"/>
<dbReference type="OrthoDB" id="1856718at2759"/>
<dbReference type="GO" id="GO:0005829">
    <property type="term" value="C:cytosol"/>
    <property type="evidence" value="ECO:0007669"/>
    <property type="project" value="TreeGrafter"/>
</dbReference>
<dbReference type="FunFam" id="3.40.50.80:FF:000001">
    <property type="entry name" value="NADPH--cytochrome P450 reductase 1"/>
    <property type="match status" value="1"/>
</dbReference>
<organism evidence="11 12">
    <name type="scientific">Edaphochlamys debaryana</name>
    <dbReference type="NCBI Taxonomy" id="47281"/>
    <lineage>
        <taxon>Eukaryota</taxon>
        <taxon>Viridiplantae</taxon>
        <taxon>Chlorophyta</taxon>
        <taxon>core chlorophytes</taxon>
        <taxon>Chlorophyceae</taxon>
        <taxon>CS clade</taxon>
        <taxon>Chlamydomonadales</taxon>
        <taxon>Chlamydomonadales incertae sedis</taxon>
        <taxon>Edaphochlamys</taxon>
    </lineage>
</organism>
<evidence type="ECO:0000259" key="9">
    <source>
        <dbReference type="PROSITE" id="PS50902"/>
    </source>
</evidence>